<dbReference type="SUPFAM" id="SSF51197">
    <property type="entry name" value="Clavaminate synthase-like"/>
    <property type="match status" value="1"/>
</dbReference>
<dbReference type="Proteomes" id="UP000078561">
    <property type="component" value="Unassembled WGS sequence"/>
</dbReference>
<dbReference type="PANTHER" id="PTHR21052">
    <property type="entry name" value="SPERMATOGENESIS ASSOCIATED 11-RELATED"/>
    <property type="match status" value="1"/>
</dbReference>
<dbReference type="GO" id="GO:0005759">
    <property type="term" value="C:mitochondrial matrix"/>
    <property type="evidence" value="ECO:0007669"/>
    <property type="project" value="TreeGrafter"/>
</dbReference>
<dbReference type="InParanoid" id="A0A163JK03"/>
<dbReference type="InterPro" id="IPR037151">
    <property type="entry name" value="AlkB-like_sf"/>
</dbReference>
<sequence>MLQRRFSLHSTKLLNLSICSRITAKPPLPSLLSRPHSTTTDYANLRTDPEVSAQCIRPSPSFSNTMSLNELYHNFVLIPDFVSPEEHDTIVQHCEKKLKRSLGRNAPYEQGHFDGVISGYKECSVSSWSVGSRGGGEWMDQFIQQRIYDTFFPSSFKWLSPHILDLCSTGEIRGHVDNVEASGSVVAGLCLKSPAKMVLEHQDDPTCQVELFLPARCFYIQRDSVRYQFKHAIVGPNDSTWDGKKFTKVDRISLMFRNQKDRV</sequence>
<evidence type="ECO:0000313" key="1">
    <source>
        <dbReference type="EMBL" id="SAL99903.1"/>
    </source>
</evidence>
<dbReference type="InterPro" id="IPR032870">
    <property type="entry name" value="ALKBH7-like"/>
</dbReference>
<accession>A0A163JK03</accession>
<dbReference type="STRING" id="4829.A0A163JK03"/>
<dbReference type="AlphaFoldDB" id="A0A163JK03"/>
<dbReference type="Gene3D" id="2.60.120.590">
    <property type="entry name" value="Alpha-ketoglutarate-dependent dioxygenase AlkB-like"/>
    <property type="match status" value="1"/>
</dbReference>
<evidence type="ECO:0000313" key="2">
    <source>
        <dbReference type="Proteomes" id="UP000078561"/>
    </source>
</evidence>
<dbReference type="OMA" id="VEPHMKR"/>
<gene>
    <name evidence="1" type="primary">ABSGL_05557.1 scaffold 7179</name>
</gene>
<dbReference type="OrthoDB" id="28127at2759"/>
<name>A0A163JK03_ABSGL</name>
<keyword evidence="2" id="KW-1185">Reference proteome</keyword>
<dbReference type="EMBL" id="LT553036">
    <property type="protein sequence ID" value="SAL99903.1"/>
    <property type="molecule type" value="Genomic_DNA"/>
</dbReference>
<organism evidence="1">
    <name type="scientific">Absidia glauca</name>
    <name type="common">Pin mould</name>
    <dbReference type="NCBI Taxonomy" id="4829"/>
    <lineage>
        <taxon>Eukaryota</taxon>
        <taxon>Fungi</taxon>
        <taxon>Fungi incertae sedis</taxon>
        <taxon>Mucoromycota</taxon>
        <taxon>Mucoromycotina</taxon>
        <taxon>Mucoromycetes</taxon>
        <taxon>Mucorales</taxon>
        <taxon>Cunninghamellaceae</taxon>
        <taxon>Absidia</taxon>
    </lineage>
</organism>
<protein>
    <recommendedName>
        <fullName evidence="3">Alpha-ketoglutarate-dependent dioxygenase AlkB-like domain-containing protein</fullName>
    </recommendedName>
</protein>
<dbReference type="GO" id="GO:0006974">
    <property type="term" value="P:DNA damage response"/>
    <property type="evidence" value="ECO:0007669"/>
    <property type="project" value="InterPro"/>
</dbReference>
<reference evidence="1" key="1">
    <citation type="submission" date="2016-04" db="EMBL/GenBank/DDBJ databases">
        <authorList>
            <person name="Evans L.H."/>
            <person name="Alamgir A."/>
            <person name="Owens N."/>
            <person name="Weber N.D."/>
            <person name="Virtaneva K."/>
            <person name="Barbian K."/>
            <person name="Babar A."/>
            <person name="Rosenke K."/>
        </authorList>
    </citation>
    <scope>NUCLEOTIDE SEQUENCE [LARGE SCALE GENOMIC DNA]</scope>
    <source>
        <strain evidence="1">CBS 101.48</strain>
    </source>
</reference>
<proteinExistence type="predicted"/>
<dbReference type="PANTHER" id="PTHR21052:SF0">
    <property type="entry name" value="ALPHA-KETOGLUTARATE-DEPENDENT DIOXYGENASE ALKB HOMOLOG 7, MITOCHONDRIAL"/>
    <property type="match status" value="1"/>
</dbReference>
<dbReference type="GO" id="GO:0006631">
    <property type="term" value="P:fatty acid metabolic process"/>
    <property type="evidence" value="ECO:0007669"/>
    <property type="project" value="TreeGrafter"/>
</dbReference>
<evidence type="ECO:0008006" key="3">
    <source>
        <dbReference type="Google" id="ProtNLM"/>
    </source>
</evidence>